<accession>A0A0D3KUQ4</accession>
<dbReference type="eggNOG" id="KOG2840">
    <property type="taxonomic scope" value="Eukaryota"/>
</dbReference>
<dbReference type="EnsemblProtists" id="EOD39489">
    <property type="protein sequence ID" value="EOD39489"/>
    <property type="gene ID" value="EMIHUDRAFT_462145"/>
</dbReference>
<keyword evidence="5" id="KW-1185">Reference proteome</keyword>
<dbReference type="PANTHER" id="PTHR43686:SF1">
    <property type="entry name" value="AMINOTRAN_5 DOMAIN-CONTAINING PROTEIN"/>
    <property type="match status" value="1"/>
</dbReference>
<dbReference type="PaxDb" id="2903-EOD39489"/>
<dbReference type="InterPro" id="IPR000192">
    <property type="entry name" value="Aminotrans_V_dom"/>
</dbReference>
<dbReference type="Gene3D" id="3.40.640.10">
    <property type="entry name" value="Type I PLP-dependent aspartate aminotransferase-like (Major domain)"/>
    <property type="match status" value="1"/>
</dbReference>
<feature type="region of interest" description="Disordered" evidence="1">
    <location>
        <begin position="989"/>
        <end position="1027"/>
    </location>
</feature>
<dbReference type="Pfam" id="PF01171">
    <property type="entry name" value="ATP_bind_3"/>
    <property type="match status" value="1"/>
</dbReference>
<dbReference type="InterPro" id="IPR011063">
    <property type="entry name" value="TilS/TtcA_N"/>
</dbReference>
<dbReference type="STRING" id="2903.R1G128"/>
<evidence type="ECO:0000256" key="1">
    <source>
        <dbReference type="SAM" id="MobiDB-lite"/>
    </source>
</evidence>
<dbReference type="SUPFAM" id="SSF52402">
    <property type="entry name" value="Adenine nucleotide alpha hydrolases-like"/>
    <property type="match status" value="1"/>
</dbReference>
<reference evidence="5" key="1">
    <citation type="journal article" date="2013" name="Nature">
        <title>Pan genome of the phytoplankton Emiliania underpins its global distribution.</title>
        <authorList>
            <person name="Read B.A."/>
            <person name="Kegel J."/>
            <person name="Klute M.J."/>
            <person name="Kuo A."/>
            <person name="Lefebvre S.C."/>
            <person name="Maumus F."/>
            <person name="Mayer C."/>
            <person name="Miller J."/>
            <person name="Monier A."/>
            <person name="Salamov A."/>
            <person name="Young J."/>
            <person name="Aguilar M."/>
            <person name="Claverie J.M."/>
            <person name="Frickenhaus S."/>
            <person name="Gonzalez K."/>
            <person name="Herman E.K."/>
            <person name="Lin Y.C."/>
            <person name="Napier J."/>
            <person name="Ogata H."/>
            <person name="Sarno A.F."/>
            <person name="Shmutz J."/>
            <person name="Schroeder D."/>
            <person name="de Vargas C."/>
            <person name="Verret F."/>
            <person name="von Dassow P."/>
            <person name="Valentin K."/>
            <person name="Van de Peer Y."/>
            <person name="Wheeler G."/>
            <person name="Dacks J.B."/>
            <person name="Delwiche C.F."/>
            <person name="Dyhrman S.T."/>
            <person name="Glockner G."/>
            <person name="John U."/>
            <person name="Richards T."/>
            <person name="Worden A.Z."/>
            <person name="Zhang X."/>
            <person name="Grigoriev I.V."/>
            <person name="Allen A.E."/>
            <person name="Bidle K."/>
            <person name="Borodovsky M."/>
            <person name="Bowler C."/>
            <person name="Brownlee C."/>
            <person name="Cock J.M."/>
            <person name="Elias M."/>
            <person name="Gladyshev V.N."/>
            <person name="Groth M."/>
            <person name="Guda C."/>
            <person name="Hadaegh A."/>
            <person name="Iglesias-Rodriguez M.D."/>
            <person name="Jenkins J."/>
            <person name="Jones B.M."/>
            <person name="Lawson T."/>
            <person name="Leese F."/>
            <person name="Lindquist E."/>
            <person name="Lobanov A."/>
            <person name="Lomsadze A."/>
            <person name="Malik S.B."/>
            <person name="Marsh M.E."/>
            <person name="Mackinder L."/>
            <person name="Mock T."/>
            <person name="Mueller-Roeber B."/>
            <person name="Pagarete A."/>
            <person name="Parker M."/>
            <person name="Probert I."/>
            <person name="Quesneville H."/>
            <person name="Raines C."/>
            <person name="Rensing S.A."/>
            <person name="Riano-Pachon D.M."/>
            <person name="Richier S."/>
            <person name="Rokitta S."/>
            <person name="Shiraiwa Y."/>
            <person name="Soanes D.M."/>
            <person name="van der Giezen M."/>
            <person name="Wahlund T.M."/>
            <person name="Williams B."/>
            <person name="Wilson W."/>
            <person name="Wolfe G."/>
            <person name="Wurch L.L."/>
        </authorList>
    </citation>
    <scope>NUCLEOTIDE SEQUENCE</scope>
</reference>
<feature type="domain" description="tRNA(Ile)-lysidine/2-thiocytidine synthase N-terminal" evidence="3">
    <location>
        <begin position="665"/>
        <end position="834"/>
    </location>
</feature>
<dbReference type="InterPro" id="IPR015424">
    <property type="entry name" value="PyrdxlP-dep_Trfase"/>
</dbReference>
<evidence type="ECO:0000313" key="4">
    <source>
        <dbReference type="EnsemblProtists" id="EOD39489"/>
    </source>
</evidence>
<dbReference type="RefSeq" id="XP_005791918.1">
    <property type="nucleotide sequence ID" value="XM_005791861.1"/>
</dbReference>
<dbReference type="PANTHER" id="PTHR43686">
    <property type="entry name" value="SULFURTRANSFERASE-RELATED"/>
    <property type="match status" value="1"/>
</dbReference>
<dbReference type="InterPro" id="IPR015421">
    <property type="entry name" value="PyrdxlP-dep_Trfase_major"/>
</dbReference>
<dbReference type="InterPro" id="IPR014729">
    <property type="entry name" value="Rossmann-like_a/b/a_fold"/>
</dbReference>
<sequence length="1063" mass="111518">MSANLLEYIRDSELGANLCSQTPFGTRALIYADYTASGRALSFIEEFVREAILPTYGNTHTATTKTGRQTSDFVAEARAMIKTYLRCNDRGKTNADRLLFAGAGATAGANRLVSLLGLVAPTPEAREAAAARPVSERPLVLVGPYEHHSNLLPWRDSSADVVAVPEDAEQGGADLGALEEALLEAKADGRPLVVGAFSAASNVTGIVARVDDITALLHTHGAHSPSRRAMNPPHEDAARAALLAKDALFFSPHKLAGGPQASGILVYKKSLARRGVSSARGRRGTRLGHSRPVSGEAVGAAAIAEADAALLAATRAAWGAHPRLAILGHPTARRLPIFAIAIRAFDPGGGGGEGEAATRPLLLHHNFVVALLNDLFGIQARGGCMCAGPYSQALLGIDSALSAALQAQLVKKEDNEVLRPGYTRVSLPYFADAATVRYVLDALLFVAEHGWKLLPQYTHVHQKRPARAWLGSVSYDGGRMAWGGSAGAPAQLRADERGEAAAEARYASALAEAHAVAKVASSELRRNTGAPLAGQSLGELLPPEAAHLRWFVLPAEAAAMHKGRLPAARAPFAPPAFAQADAARALAPHSVAAAAGGGEAAAAGQPGAGEAKERVGGRGNAGKKKKGRKGGGGGGDGWVEPDKKLSNKVFRAVLQHGMLRPGDRVLVGLSGGKDSLCMLHVLRALQKRTPFQWDLGACTVDPKADGFDPSPLVPYLEGLGIPYFYEAHNLMALAEPCMAKEGNRVSICSFCSRMKRGVLYATARREGYNVLAMAQHLDDLAESFFMSALHNGALRSMKTHYLIDAADLRVIRPLAYVREAEAEAFAESNHLPVVSETCPACFEAPKERYRVKCLLATQEALFPALFQSLLKTILPLTEPLVEDVVRLRREAYGRAAGPPHVPPPMPPPAEGALAEMEAAARKAHEPAGVYDARALWRAALAVSRQRLGGSAKGRGGEGDGDGAAAAAAAAALEEEDLSASWFGGHLDENGNFTRGGGGGGAQTQPRKEGSRWGEGRGAPAAGERGVASGEVAPGGSWQLLALGVAWSLGCIAWASVSKARAGR</sequence>
<name>A0A0D3KUQ4_EMIH1</name>
<feature type="compositionally biased region" description="Low complexity" evidence="1">
    <location>
        <begin position="598"/>
        <end position="609"/>
    </location>
</feature>
<reference evidence="4" key="2">
    <citation type="submission" date="2024-10" db="UniProtKB">
        <authorList>
            <consortium name="EnsemblProtists"/>
        </authorList>
    </citation>
    <scope>IDENTIFICATION</scope>
</reference>
<dbReference type="GeneID" id="17284760"/>
<dbReference type="KEGG" id="ehx:EMIHUDRAFT_462145"/>
<evidence type="ECO:0008006" key="6">
    <source>
        <dbReference type="Google" id="ProtNLM"/>
    </source>
</evidence>
<feature type="domain" description="Aminotransferase class V" evidence="2">
    <location>
        <begin position="31"/>
        <end position="272"/>
    </location>
</feature>
<dbReference type="Gene3D" id="3.40.50.620">
    <property type="entry name" value="HUPs"/>
    <property type="match status" value="1"/>
</dbReference>
<dbReference type="OMA" id="CATVDPQ"/>
<dbReference type="AlphaFoldDB" id="A0A0D3KUQ4"/>
<dbReference type="InterPro" id="IPR015422">
    <property type="entry name" value="PyrdxlP-dep_Trfase_small"/>
</dbReference>
<dbReference type="SUPFAM" id="SSF53383">
    <property type="entry name" value="PLP-dependent transferases"/>
    <property type="match status" value="1"/>
</dbReference>
<feature type="compositionally biased region" description="Basic and acidic residues" evidence="1">
    <location>
        <begin position="1005"/>
        <end position="1014"/>
    </location>
</feature>
<dbReference type="Gene3D" id="3.90.1150.10">
    <property type="entry name" value="Aspartate Aminotransferase, domain 1"/>
    <property type="match status" value="1"/>
</dbReference>
<dbReference type="CDD" id="cd24138">
    <property type="entry name" value="TtcA-like"/>
    <property type="match status" value="1"/>
</dbReference>
<protein>
    <recommendedName>
        <fullName evidence="6">Aminotransferase class V domain-containing protein</fullName>
    </recommendedName>
</protein>
<feature type="region of interest" description="Disordered" evidence="1">
    <location>
        <begin position="948"/>
        <end position="967"/>
    </location>
</feature>
<dbReference type="Proteomes" id="UP000013827">
    <property type="component" value="Unassembled WGS sequence"/>
</dbReference>
<evidence type="ECO:0000259" key="2">
    <source>
        <dbReference type="Pfam" id="PF00266"/>
    </source>
</evidence>
<feature type="region of interest" description="Disordered" evidence="1">
    <location>
        <begin position="598"/>
        <end position="640"/>
    </location>
</feature>
<organism evidence="4 5">
    <name type="scientific">Emiliania huxleyi (strain CCMP1516)</name>
    <dbReference type="NCBI Taxonomy" id="280463"/>
    <lineage>
        <taxon>Eukaryota</taxon>
        <taxon>Haptista</taxon>
        <taxon>Haptophyta</taxon>
        <taxon>Prymnesiophyceae</taxon>
        <taxon>Isochrysidales</taxon>
        <taxon>Noelaerhabdaceae</taxon>
        <taxon>Emiliania</taxon>
    </lineage>
</organism>
<feature type="compositionally biased region" description="Low complexity" evidence="1">
    <location>
        <begin position="1017"/>
        <end position="1027"/>
    </location>
</feature>
<evidence type="ECO:0000259" key="3">
    <source>
        <dbReference type="Pfam" id="PF01171"/>
    </source>
</evidence>
<dbReference type="HOGENOM" id="CLU_003433_9_1_1"/>
<evidence type="ECO:0000313" key="5">
    <source>
        <dbReference type="Proteomes" id="UP000013827"/>
    </source>
</evidence>
<proteinExistence type="predicted"/>
<dbReference type="Pfam" id="PF00266">
    <property type="entry name" value="Aminotran_5"/>
    <property type="match status" value="1"/>
</dbReference>